<evidence type="ECO:0000256" key="1">
    <source>
        <dbReference type="SAM" id="MobiDB-lite"/>
    </source>
</evidence>
<gene>
    <name evidence="3" type="ORF">PVAP13_1NG158676</name>
</gene>
<reference evidence="3" key="1">
    <citation type="submission" date="2020-05" db="EMBL/GenBank/DDBJ databases">
        <title>WGS assembly of Panicum virgatum.</title>
        <authorList>
            <person name="Lovell J.T."/>
            <person name="Jenkins J."/>
            <person name="Shu S."/>
            <person name="Juenger T.E."/>
            <person name="Schmutz J."/>
        </authorList>
    </citation>
    <scope>NUCLEOTIDE SEQUENCE</scope>
    <source>
        <strain evidence="3">AP13</strain>
    </source>
</reference>
<comment type="caution">
    <text evidence="3">The sequence shown here is derived from an EMBL/GenBank/DDBJ whole genome shotgun (WGS) entry which is preliminary data.</text>
</comment>
<evidence type="ECO:0000313" key="4">
    <source>
        <dbReference type="Proteomes" id="UP000823388"/>
    </source>
</evidence>
<protein>
    <submittedName>
        <fullName evidence="3">Uncharacterized protein</fullName>
    </submittedName>
</protein>
<feature type="chain" id="PRO_5035948732" evidence="2">
    <location>
        <begin position="21"/>
        <end position="164"/>
    </location>
</feature>
<keyword evidence="2" id="KW-0732">Signal</keyword>
<proteinExistence type="predicted"/>
<feature type="compositionally biased region" description="Basic and acidic residues" evidence="1">
    <location>
        <begin position="145"/>
        <end position="156"/>
    </location>
</feature>
<organism evidence="3 4">
    <name type="scientific">Panicum virgatum</name>
    <name type="common">Blackwell switchgrass</name>
    <dbReference type="NCBI Taxonomy" id="38727"/>
    <lineage>
        <taxon>Eukaryota</taxon>
        <taxon>Viridiplantae</taxon>
        <taxon>Streptophyta</taxon>
        <taxon>Embryophyta</taxon>
        <taxon>Tracheophyta</taxon>
        <taxon>Spermatophyta</taxon>
        <taxon>Magnoliopsida</taxon>
        <taxon>Liliopsida</taxon>
        <taxon>Poales</taxon>
        <taxon>Poaceae</taxon>
        <taxon>PACMAD clade</taxon>
        <taxon>Panicoideae</taxon>
        <taxon>Panicodae</taxon>
        <taxon>Paniceae</taxon>
        <taxon>Panicinae</taxon>
        <taxon>Panicum</taxon>
        <taxon>Panicum sect. Hiantes</taxon>
    </lineage>
</organism>
<feature type="region of interest" description="Disordered" evidence="1">
    <location>
        <begin position="121"/>
        <end position="164"/>
    </location>
</feature>
<accession>A0A8T0X453</accession>
<keyword evidence="4" id="KW-1185">Reference proteome</keyword>
<evidence type="ECO:0000256" key="2">
    <source>
        <dbReference type="SAM" id="SignalP"/>
    </source>
</evidence>
<feature type="compositionally biased region" description="Acidic residues" evidence="1">
    <location>
        <begin position="135"/>
        <end position="144"/>
    </location>
</feature>
<dbReference type="Proteomes" id="UP000823388">
    <property type="component" value="Chromosome 1N"/>
</dbReference>
<name>A0A8T0X453_PANVG</name>
<feature type="signal peptide" evidence="2">
    <location>
        <begin position="1"/>
        <end position="20"/>
    </location>
</feature>
<dbReference type="EMBL" id="CM029038">
    <property type="protein sequence ID" value="KAG2650329.1"/>
    <property type="molecule type" value="Genomic_DNA"/>
</dbReference>
<sequence>MGMQPGTKLALTTIVQLVASCFILPCYYQQCSNANTCMFNYTRPRKLNTPQTARMTTSSTDGHNIDGGHSPSHHPSDPDASDLIQTLNTLSNRLCELLHQHCGNKVYLPPYFLLLASPARGGSNGAPPQEFSTMNEEEEKEKEEEEKVRREEEEGKISPPRLRF</sequence>
<dbReference type="AlphaFoldDB" id="A0A8T0X453"/>
<feature type="compositionally biased region" description="Polar residues" evidence="1">
    <location>
        <begin position="48"/>
        <end position="62"/>
    </location>
</feature>
<evidence type="ECO:0000313" key="3">
    <source>
        <dbReference type="EMBL" id="KAG2650329.1"/>
    </source>
</evidence>
<feature type="region of interest" description="Disordered" evidence="1">
    <location>
        <begin position="48"/>
        <end position="82"/>
    </location>
</feature>